<accession>A0ABQ5EF03</accession>
<evidence type="ECO:0000313" key="2">
    <source>
        <dbReference type="Proteomes" id="UP001151760"/>
    </source>
</evidence>
<sequence length="122" mass="13299">MCLSGRPASHYDMANESFNKYVMEVDISGLHIVKPEHVLSAVANALSVRLVLFNSMGKSWVGLDFSLSNGTDFECMAYALCFPTVTSMSSVANSFAYAAAPLLPCLTRENLPDQPMDDLNLD</sequence>
<protein>
    <submittedName>
        <fullName evidence="1">Uncharacterized protein</fullName>
    </submittedName>
</protein>
<comment type="caution">
    <text evidence="1">The sequence shown here is derived from an EMBL/GenBank/DDBJ whole genome shotgun (WGS) entry which is preliminary data.</text>
</comment>
<dbReference type="Proteomes" id="UP001151760">
    <property type="component" value="Unassembled WGS sequence"/>
</dbReference>
<proteinExistence type="predicted"/>
<reference evidence="1" key="2">
    <citation type="submission" date="2022-01" db="EMBL/GenBank/DDBJ databases">
        <authorList>
            <person name="Yamashiro T."/>
            <person name="Shiraishi A."/>
            <person name="Satake H."/>
            <person name="Nakayama K."/>
        </authorList>
    </citation>
    <scope>NUCLEOTIDE SEQUENCE</scope>
</reference>
<gene>
    <name evidence="1" type="ORF">Tco_0975618</name>
</gene>
<reference evidence="1" key="1">
    <citation type="journal article" date="2022" name="Int. J. Mol. Sci.">
        <title>Draft Genome of Tanacetum Coccineum: Genomic Comparison of Closely Related Tanacetum-Family Plants.</title>
        <authorList>
            <person name="Yamashiro T."/>
            <person name="Shiraishi A."/>
            <person name="Nakayama K."/>
            <person name="Satake H."/>
        </authorList>
    </citation>
    <scope>NUCLEOTIDE SEQUENCE</scope>
</reference>
<organism evidence="1 2">
    <name type="scientific">Tanacetum coccineum</name>
    <dbReference type="NCBI Taxonomy" id="301880"/>
    <lineage>
        <taxon>Eukaryota</taxon>
        <taxon>Viridiplantae</taxon>
        <taxon>Streptophyta</taxon>
        <taxon>Embryophyta</taxon>
        <taxon>Tracheophyta</taxon>
        <taxon>Spermatophyta</taxon>
        <taxon>Magnoliopsida</taxon>
        <taxon>eudicotyledons</taxon>
        <taxon>Gunneridae</taxon>
        <taxon>Pentapetalae</taxon>
        <taxon>asterids</taxon>
        <taxon>campanulids</taxon>
        <taxon>Asterales</taxon>
        <taxon>Asteraceae</taxon>
        <taxon>Asteroideae</taxon>
        <taxon>Anthemideae</taxon>
        <taxon>Anthemidinae</taxon>
        <taxon>Tanacetum</taxon>
    </lineage>
</organism>
<evidence type="ECO:0000313" key="1">
    <source>
        <dbReference type="EMBL" id="GJT49461.1"/>
    </source>
</evidence>
<name>A0ABQ5EF03_9ASTR</name>
<dbReference type="EMBL" id="BQNB010016240">
    <property type="protein sequence ID" value="GJT49461.1"/>
    <property type="molecule type" value="Genomic_DNA"/>
</dbReference>
<keyword evidence="2" id="KW-1185">Reference proteome</keyword>